<evidence type="ECO:0000256" key="1">
    <source>
        <dbReference type="ARBA" id="ARBA00004418"/>
    </source>
</evidence>
<evidence type="ECO:0000256" key="4">
    <source>
        <dbReference type="SAM" id="SignalP"/>
    </source>
</evidence>
<dbReference type="AlphaFoldDB" id="A0A5C5WL78"/>
<accession>A0A5C5WL78</accession>
<keyword evidence="6" id="KW-0966">Cell projection</keyword>
<evidence type="ECO:0000259" key="5">
    <source>
        <dbReference type="SMART" id="SM00858"/>
    </source>
</evidence>
<dbReference type="Pfam" id="PF13144">
    <property type="entry name" value="ChapFlgA"/>
    <property type="match status" value="1"/>
</dbReference>
<dbReference type="InterPro" id="IPR039246">
    <property type="entry name" value="Flagellar_FlgA"/>
</dbReference>
<reference evidence="6 7" key="1">
    <citation type="submission" date="2019-02" db="EMBL/GenBank/DDBJ databases">
        <title>Deep-cultivation of Planctomycetes and their phenomic and genomic characterization uncovers novel biology.</title>
        <authorList>
            <person name="Wiegand S."/>
            <person name="Jogler M."/>
            <person name="Boedeker C."/>
            <person name="Pinto D."/>
            <person name="Vollmers J."/>
            <person name="Rivas-Marin E."/>
            <person name="Kohn T."/>
            <person name="Peeters S.H."/>
            <person name="Heuer A."/>
            <person name="Rast P."/>
            <person name="Oberbeckmann S."/>
            <person name="Bunk B."/>
            <person name="Jeske O."/>
            <person name="Meyerdierks A."/>
            <person name="Storesund J.E."/>
            <person name="Kallscheuer N."/>
            <person name="Luecker S."/>
            <person name="Lage O.M."/>
            <person name="Pohl T."/>
            <person name="Merkel B.J."/>
            <person name="Hornburger P."/>
            <person name="Mueller R.-W."/>
            <person name="Bruemmer F."/>
            <person name="Labrenz M."/>
            <person name="Spormann A.M."/>
            <person name="Op Den Camp H."/>
            <person name="Overmann J."/>
            <person name="Amann R."/>
            <person name="Jetten M.S.M."/>
            <person name="Mascher T."/>
            <person name="Medema M.H."/>
            <person name="Devos D.P."/>
            <person name="Kaster A.-K."/>
            <person name="Ovreas L."/>
            <person name="Rohde M."/>
            <person name="Galperin M.Y."/>
            <person name="Jogler C."/>
        </authorList>
    </citation>
    <scope>NUCLEOTIDE SEQUENCE [LARGE SCALE GENOMIC DNA]</scope>
    <source>
        <strain evidence="6 7">Pla22</strain>
    </source>
</reference>
<comment type="subcellular location">
    <subcellularLocation>
        <location evidence="1">Periplasm</location>
    </subcellularLocation>
</comment>
<dbReference type="CDD" id="cd11614">
    <property type="entry name" value="SAF_CpaB_FlgA_like"/>
    <property type="match status" value="1"/>
</dbReference>
<keyword evidence="6" id="KW-0969">Cilium</keyword>
<protein>
    <submittedName>
        <fullName evidence="6">Flagellar basal body P-ring biosynthesis protein FlgA</fullName>
    </submittedName>
</protein>
<dbReference type="InterPro" id="IPR013974">
    <property type="entry name" value="SAF"/>
</dbReference>
<evidence type="ECO:0000313" key="7">
    <source>
        <dbReference type="Proteomes" id="UP000316598"/>
    </source>
</evidence>
<dbReference type="EMBL" id="SJPI01000002">
    <property type="protein sequence ID" value="TWT50522.1"/>
    <property type="molecule type" value="Genomic_DNA"/>
</dbReference>
<dbReference type="SMART" id="SM00858">
    <property type="entry name" value="SAF"/>
    <property type="match status" value="1"/>
</dbReference>
<organism evidence="6 7">
    <name type="scientific">Rubripirellula amarantea</name>
    <dbReference type="NCBI Taxonomy" id="2527999"/>
    <lineage>
        <taxon>Bacteria</taxon>
        <taxon>Pseudomonadati</taxon>
        <taxon>Planctomycetota</taxon>
        <taxon>Planctomycetia</taxon>
        <taxon>Pirellulales</taxon>
        <taxon>Pirellulaceae</taxon>
        <taxon>Rubripirellula</taxon>
    </lineage>
</organism>
<dbReference type="PANTHER" id="PTHR36307">
    <property type="entry name" value="FLAGELLA BASAL BODY P-RING FORMATION PROTEIN FLGA"/>
    <property type="match status" value="1"/>
</dbReference>
<dbReference type="NCBIfam" id="TIGR03170">
    <property type="entry name" value="flgA_cterm"/>
    <property type="match status" value="1"/>
</dbReference>
<feature type="domain" description="SAF" evidence="5">
    <location>
        <begin position="262"/>
        <end position="324"/>
    </location>
</feature>
<dbReference type="GO" id="GO:0042597">
    <property type="term" value="C:periplasmic space"/>
    <property type="evidence" value="ECO:0007669"/>
    <property type="project" value="UniProtKB-SubCell"/>
</dbReference>
<evidence type="ECO:0000313" key="6">
    <source>
        <dbReference type="EMBL" id="TWT50522.1"/>
    </source>
</evidence>
<keyword evidence="2 4" id="KW-0732">Signal</keyword>
<dbReference type="Proteomes" id="UP000316598">
    <property type="component" value="Unassembled WGS sequence"/>
</dbReference>
<feature type="signal peptide" evidence="4">
    <location>
        <begin position="1"/>
        <end position="23"/>
    </location>
</feature>
<dbReference type="Gene3D" id="3.90.1210.10">
    <property type="entry name" value="Antifreeze-like/N-acetylneuraminic acid synthase C-terminal domain"/>
    <property type="match status" value="1"/>
</dbReference>
<dbReference type="InterPro" id="IPR017585">
    <property type="entry name" value="SAF_FlgA"/>
</dbReference>
<feature type="chain" id="PRO_5023038047" evidence="4">
    <location>
        <begin position="24"/>
        <end position="393"/>
    </location>
</feature>
<dbReference type="Gene3D" id="2.30.30.760">
    <property type="match status" value="1"/>
</dbReference>
<comment type="caution">
    <text evidence="6">The sequence shown here is derived from an EMBL/GenBank/DDBJ whole genome shotgun (WGS) entry which is preliminary data.</text>
</comment>
<dbReference type="GO" id="GO:0044780">
    <property type="term" value="P:bacterial-type flagellum assembly"/>
    <property type="evidence" value="ECO:0007669"/>
    <property type="project" value="InterPro"/>
</dbReference>
<dbReference type="OrthoDB" id="236205at2"/>
<name>A0A5C5WL78_9BACT</name>
<sequence length="393" mass="42095" precursor="true">MMFTGKMPLTLLLVLVMASLVCAQDSAVINAHTRWVLKTKSNVRVNSPIVRLEDVVEPTDPNMAGWKRIARSPIGLVPVGGQTMTIERDRLSPIILAAEATPRIIDWVGQDTIRVVYDKNYKPQSHSSVAQVAYTQGTVAGAVTNAGSYATGSYEAGSYKAGESGQDSQVGSVERLTASESRRVVHWIELAIERFQPSIHESYEVEVEADQPGLAALRLIGGVTDCAPVSEPHEGVCVFAIEARSADGTVRSDISVRLSAHPTVVVPARTLGRGHRISANDLELQPIPAEQLSGDVIVDMDLLIGKEVRGTLRIGQPIGHGEIGEPILIHRGDLIELRVLGGGVSVSTNAKAVDSGAHGELIEVETMAPRKRMVARVSTIGVAEIVTRAPIVR</sequence>
<keyword evidence="3" id="KW-0574">Periplasm</keyword>
<keyword evidence="6" id="KW-0282">Flagellum</keyword>
<evidence type="ECO:0000256" key="2">
    <source>
        <dbReference type="ARBA" id="ARBA00022729"/>
    </source>
</evidence>
<gene>
    <name evidence="6" type="ORF">Pla22_32650</name>
</gene>
<keyword evidence="7" id="KW-1185">Reference proteome</keyword>
<evidence type="ECO:0000256" key="3">
    <source>
        <dbReference type="ARBA" id="ARBA00022764"/>
    </source>
</evidence>
<proteinExistence type="predicted"/>
<dbReference type="PANTHER" id="PTHR36307:SF1">
    <property type="entry name" value="FLAGELLA BASAL BODY P-RING FORMATION PROTEIN FLGA"/>
    <property type="match status" value="1"/>
</dbReference>